<evidence type="ECO:0000313" key="2">
    <source>
        <dbReference type="EMBL" id="KAF7682608.1"/>
    </source>
</evidence>
<feature type="signal peptide" evidence="1">
    <location>
        <begin position="1"/>
        <end position="17"/>
    </location>
</feature>
<proteinExistence type="predicted"/>
<name>A0ABQ7HWQ7_9MICR</name>
<evidence type="ECO:0000313" key="3">
    <source>
        <dbReference type="Proteomes" id="UP001516464"/>
    </source>
</evidence>
<evidence type="ECO:0008006" key="4">
    <source>
        <dbReference type="Google" id="ProtNLM"/>
    </source>
</evidence>
<dbReference type="EMBL" id="SBIQ01000213">
    <property type="protein sequence ID" value="KAF7682608.1"/>
    <property type="molecule type" value="Genomic_DNA"/>
</dbReference>
<feature type="chain" id="PRO_5045985126" description="Fam-f protein" evidence="1">
    <location>
        <begin position="18"/>
        <end position="429"/>
    </location>
</feature>
<evidence type="ECO:0000256" key="1">
    <source>
        <dbReference type="SAM" id="SignalP"/>
    </source>
</evidence>
<comment type="caution">
    <text evidence="2">The sequence shown here is derived from an EMBL/GenBank/DDBJ whole genome shotgun (WGS) entry which is preliminary data.</text>
</comment>
<dbReference type="PROSITE" id="PS00018">
    <property type="entry name" value="EF_HAND_1"/>
    <property type="match status" value="1"/>
</dbReference>
<accession>A0ABQ7HWQ7</accession>
<protein>
    <recommendedName>
        <fullName evidence="4">Fam-f protein</fullName>
    </recommendedName>
</protein>
<organism evidence="2 3">
    <name type="scientific">Astathelohania contejeani</name>
    <dbReference type="NCBI Taxonomy" id="164912"/>
    <lineage>
        <taxon>Eukaryota</taxon>
        <taxon>Fungi</taxon>
        <taxon>Fungi incertae sedis</taxon>
        <taxon>Microsporidia</taxon>
        <taxon>Astathelohaniidae</taxon>
        <taxon>Astathelohania</taxon>
    </lineage>
</organism>
<dbReference type="InterPro" id="IPR018247">
    <property type="entry name" value="EF_Hand_1_Ca_BS"/>
</dbReference>
<reference evidence="2 3" key="1">
    <citation type="submission" date="2019-01" db="EMBL/GenBank/DDBJ databases">
        <title>Genomes sequencing and comparative genomics of infectious freshwater microsporidia, Cucumispora dikerogammari and Thelohania contejeani.</title>
        <authorList>
            <person name="Cormier A."/>
            <person name="Giraud I."/>
            <person name="Wattier R."/>
            <person name="Teixeira M."/>
            <person name="Grandjean F."/>
            <person name="Rigaud T."/>
            <person name="Cordaux R."/>
        </authorList>
    </citation>
    <scope>NUCLEOTIDE SEQUENCE [LARGE SCALE GENOMIC DNA]</scope>
    <source>
        <strain evidence="2">T1</strain>
        <tissue evidence="2">Spores</tissue>
    </source>
</reference>
<gene>
    <name evidence="2" type="ORF">TCON_2169</name>
</gene>
<keyword evidence="3" id="KW-1185">Reference proteome</keyword>
<sequence>MINLFAFIVISVEYLYCDNINTSVKNERSISSVNNSYDSNSSTLITGQHKSNEQLSAVGLLNDEKNNEKQNNGIMDFVDFLSRCSKLIEHTNFFAEHLHFELLFNLRCWSKKSKGKIGIINDILKAVVEYKPQVIKISNYIHMQNFLYYRNNIFTYLFDRENDKIIKFLIELIEGKQLSDDLIKLIETSLNTLTTLNVLTANTNELTYVSMYYTDVKEEEKSYVLDLMKIMINKFDIIIKNYDKNHNKDMNNTDLIDDIKEFIAYYFALKYKIISLLNIRSYIAKQNKSNDTQFFSNTKFSDVLELLIKYIYYIIGDNDDFKKLLSLVLELNLFENDKFLHFKELYSSYPYSLKKIVDKYMLCNTIEYQKFLDVISHILECHSALKKLLMVEKCNIPSRNLKKTINNYLKDHYNQLKDIESLIKALLYK</sequence>
<dbReference type="Proteomes" id="UP001516464">
    <property type="component" value="Unassembled WGS sequence"/>
</dbReference>
<keyword evidence="1" id="KW-0732">Signal</keyword>